<protein>
    <submittedName>
        <fullName evidence="4">DMSO/TMAO reductase YedYZ molybdopterin-dependent catalytic subunit</fullName>
    </submittedName>
</protein>
<dbReference type="GO" id="GO:0043546">
    <property type="term" value="F:molybdopterin cofactor binding"/>
    <property type="evidence" value="ECO:0007669"/>
    <property type="project" value="TreeGrafter"/>
</dbReference>
<sequence length="553" mass="57351">MTEQTRTTTARADLTPRARRALAALSGVLAAAAGVGAGSATAALTGSPSPVVAVGNSVIERTPEPVKEWAIDWFGTNDKLVLLLGIGVLLAALAAAAGLVALRSRGAAGGLIVLVGVVALAAALTDETTSTRIVLGVLAPLATVVVALWALSALLDALVGPEARPHRPPPSADGLGGRPGPGGPDLPDRVAGDDLPTGFDRRRFLLVAMGTAAAAVAGGATYRLLGTPEAAGSRSALGVPTPDSPAAPVPTGVDPPLDGLPPHITPNADFYRIDTALRVPDVPADSWRLRIHGDVENEIELDYAGLLAERLIERRITLTCVSNEVGGSLVGNATWIGVPLADLLERARPAGGTDALLTTSADGMTIGVPLDAVTDGRDAMLAVAMNGEPLPLEHGFPVRMVVPGLYGYVSATKWLVDIEVTRFDAFDAYWTERGWSEEGPIKLSSRIDVPQATTRFGAGEGVVAGGLAWAQNTGLAAVQVRIDDGEWRDADLAPEDTADTWRQWTWRWDSPEPGDHTLTVRAVDADGQSQETAEADPAPDGATGLHAIEFTVE</sequence>
<dbReference type="PANTHER" id="PTHR19372">
    <property type="entry name" value="SULFITE REDUCTASE"/>
    <property type="match status" value="1"/>
</dbReference>
<evidence type="ECO:0000313" key="4">
    <source>
        <dbReference type="EMBL" id="PJJ53950.1"/>
    </source>
</evidence>
<feature type="transmembrane region" description="Helical" evidence="2">
    <location>
        <begin position="137"/>
        <end position="159"/>
    </location>
</feature>
<dbReference type="Pfam" id="PF00174">
    <property type="entry name" value="Oxidored_molyb"/>
    <property type="match status" value="1"/>
</dbReference>
<dbReference type="SUPFAM" id="SSF56524">
    <property type="entry name" value="Oxidoreductase molybdopterin-binding domain"/>
    <property type="match status" value="1"/>
</dbReference>
<keyword evidence="2" id="KW-1133">Transmembrane helix</keyword>
<keyword evidence="2" id="KW-0812">Transmembrane</keyword>
<gene>
    <name evidence="4" type="ORF">CLV56_3452</name>
</gene>
<dbReference type="InterPro" id="IPR014756">
    <property type="entry name" value="Ig_E-set"/>
</dbReference>
<evidence type="ECO:0000256" key="1">
    <source>
        <dbReference type="SAM" id="MobiDB-lite"/>
    </source>
</evidence>
<feature type="transmembrane region" description="Helical" evidence="2">
    <location>
        <begin position="204"/>
        <end position="225"/>
    </location>
</feature>
<dbReference type="SUPFAM" id="SSF81296">
    <property type="entry name" value="E set domains"/>
    <property type="match status" value="1"/>
</dbReference>
<dbReference type="OrthoDB" id="9795587at2"/>
<dbReference type="InterPro" id="IPR036374">
    <property type="entry name" value="OxRdtase_Mopterin-bd_sf"/>
</dbReference>
<dbReference type="Proteomes" id="UP000230842">
    <property type="component" value="Unassembled WGS sequence"/>
</dbReference>
<feature type="domain" description="Oxidoreductase molybdopterin-binding" evidence="3">
    <location>
        <begin position="278"/>
        <end position="430"/>
    </location>
</feature>
<keyword evidence="2" id="KW-0472">Membrane</keyword>
<dbReference type="RefSeq" id="WP_039359639.1">
    <property type="nucleotide sequence ID" value="NZ_PGEZ01000002.1"/>
</dbReference>
<reference evidence="4 5" key="1">
    <citation type="submission" date="2017-11" db="EMBL/GenBank/DDBJ databases">
        <title>Genomic Encyclopedia of Archaeal and Bacterial Type Strains, Phase II (KMG-II): From Individual Species to Whole Genera.</title>
        <authorList>
            <person name="Goeker M."/>
        </authorList>
    </citation>
    <scope>NUCLEOTIDE SEQUENCE [LARGE SCALE GENOMIC DNA]</scope>
    <source>
        <strain evidence="4 5">DSM 27763</strain>
    </source>
</reference>
<keyword evidence="5" id="KW-1185">Reference proteome</keyword>
<feature type="transmembrane region" description="Helical" evidence="2">
    <location>
        <begin position="107"/>
        <end position="125"/>
    </location>
</feature>
<dbReference type="GO" id="GO:0008482">
    <property type="term" value="F:sulfite oxidase activity"/>
    <property type="evidence" value="ECO:0007669"/>
    <property type="project" value="TreeGrafter"/>
</dbReference>
<evidence type="ECO:0000313" key="5">
    <source>
        <dbReference type="Proteomes" id="UP000230842"/>
    </source>
</evidence>
<feature type="region of interest" description="Disordered" evidence="1">
    <location>
        <begin position="232"/>
        <end position="259"/>
    </location>
</feature>
<dbReference type="EMBL" id="PGEZ01000002">
    <property type="protein sequence ID" value="PJJ53950.1"/>
    <property type="molecule type" value="Genomic_DNA"/>
</dbReference>
<feature type="transmembrane region" description="Helical" evidence="2">
    <location>
        <begin position="80"/>
        <end position="100"/>
    </location>
</feature>
<dbReference type="GO" id="GO:0006790">
    <property type="term" value="P:sulfur compound metabolic process"/>
    <property type="evidence" value="ECO:0007669"/>
    <property type="project" value="TreeGrafter"/>
</dbReference>
<organism evidence="4 5">
    <name type="scientific">Mumia flava</name>
    <dbReference type="NCBI Taxonomy" id="1348852"/>
    <lineage>
        <taxon>Bacteria</taxon>
        <taxon>Bacillati</taxon>
        <taxon>Actinomycetota</taxon>
        <taxon>Actinomycetes</taxon>
        <taxon>Propionibacteriales</taxon>
        <taxon>Nocardioidaceae</taxon>
        <taxon>Mumia</taxon>
    </lineage>
</organism>
<name>A0A0B2BBV4_9ACTN</name>
<dbReference type="Gene3D" id="2.60.40.650">
    <property type="match status" value="1"/>
</dbReference>
<proteinExistence type="predicted"/>
<dbReference type="AlphaFoldDB" id="A0A0B2BBV4"/>
<dbReference type="GO" id="GO:0020037">
    <property type="term" value="F:heme binding"/>
    <property type="evidence" value="ECO:0007669"/>
    <property type="project" value="TreeGrafter"/>
</dbReference>
<dbReference type="InterPro" id="IPR000572">
    <property type="entry name" value="OxRdtase_Mopterin-bd_dom"/>
</dbReference>
<evidence type="ECO:0000256" key="2">
    <source>
        <dbReference type="SAM" id="Phobius"/>
    </source>
</evidence>
<dbReference type="PANTHER" id="PTHR19372:SF7">
    <property type="entry name" value="SULFITE OXIDASE, MITOCHONDRIAL"/>
    <property type="match status" value="1"/>
</dbReference>
<accession>A0A0B2BBV4</accession>
<feature type="region of interest" description="Disordered" evidence="1">
    <location>
        <begin position="163"/>
        <end position="193"/>
    </location>
</feature>
<evidence type="ECO:0000259" key="3">
    <source>
        <dbReference type="Pfam" id="PF00174"/>
    </source>
</evidence>
<comment type="caution">
    <text evidence="4">The sequence shown here is derived from an EMBL/GenBank/DDBJ whole genome shotgun (WGS) entry which is preliminary data.</text>
</comment>
<dbReference type="Gene3D" id="3.90.420.10">
    <property type="entry name" value="Oxidoreductase, molybdopterin-binding domain"/>
    <property type="match status" value="1"/>
</dbReference>
<feature type="transmembrane region" description="Helical" evidence="2">
    <location>
        <begin position="21"/>
        <end position="44"/>
    </location>
</feature>